<evidence type="ECO:0008006" key="2">
    <source>
        <dbReference type="Google" id="ProtNLM"/>
    </source>
</evidence>
<dbReference type="AlphaFoldDB" id="A0A7V3ZVF4"/>
<reference evidence="1" key="1">
    <citation type="journal article" date="2020" name="mSystems">
        <title>Genome- and Community-Level Interaction Insights into Carbon Utilization and Element Cycling Functions of Hydrothermarchaeota in Hydrothermal Sediment.</title>
        <authorList>
            <person name="Zhou Z."/>
            <person name="Liu Y."/>
            <person name="Xu W."/>
            <person name="Pan J."/>
            <person name="Luo Z.H."/>
            <person name="Li M."/>
        </authorList>
    </citation>
    <scope>NUCLEOTIDE SEQUENCE [LARGE SCALE GENOMIC DNA]</scope>
    <source>
        <strain evidence="1">SpSt-697</strain>
    </source>
</reference>
<sequence>MNFKKLIFFFILFSFCQKDTLLNRATGDYFPLEKGKAYYYYSSLEDTIIFKFIGDTFFFGTSMFYCESNFEPIFFIKEKFRLQKFVCRESLVFGEIETLYKGLVTFLSFPLVEGEEWQDSIIQDTAKFYLTGKVLKRDTLRIPYGSFADVYSVMIKEKEIIGKNCDSLIYLYYLAPEVGIIKKEYDNQSEVLCRIE</sequence>
<dbReference type="EMBL" id="DTDR01000118">
    <property type="protein sequence ID" value="HGK63838.1"/>
    <property type="molecule type" value="Genomic_DNA"/>
</dbReference>
<gene>
    <name evidence="1" type="ORF">ENU74_04530</name>
</gene>
<name>A0A7V3ZVF4_UNCW3</name>
<accession>A0A7V3ZVF4</accession>
<comment type="caution">
    <text evidence="1">The sequence shown here is derived from an EMBL/GenBank/DDBJ whole genome shotgun (WGS) entry which is preliminary data.</text>
</comment>
<protein>
    <recommendedName>
        <fullName evidence="2">Lipoprotein</fullName>
    </recommendedName>
</protein>
<organism evidence="1">
    <name type="scientific">candidate division WOR-3 bacterium</name>
    <dbReference type="NCBI Taxonomy" id="2052148"/>
    <lineage>
        <taxon>Bacteria</taxon>
        <taxon>Bacteria division WOR-3</taxon>
    </lineage>
</organism>
<proteinExistence type="predicted"/>
<evidence type="ECO:0000313" key="1">
    <source>
        <dbReference type="EMBL" id="HGK63838.1"/>
    </source>
</evidence>